<dbReference type="PRINTS" id="PR00364">
    <property type="entry name" value="DISEASERSIST"/>
</dbReference>
<dbReference type="FunFam" id="1.10.10.10:FF:000322">
    <property type="entry name" value="Probable disease resistance protein At1g63360"/>
    <property type="match status" value="1"/>
</dbReference>
<dbReference type="Gene3D" id="1.10.10.10">
    <property type="entry name" value="Winged helix-like DNA-binding domain superfamily/Winged helix DNA-binding domain"/>
    <property type="match status" value="1"/>
</dbReference>
<evidence type="ECO:0000259" key="4">
    <source>
        <dbReference type="Pfam" id="PF00931"/>
    </source>
</evidence>
<dbReference type="EMBL" id="CABIKO010000049">
    <property type="protein sequence ID" value="VVA21034.1"/>
    <property type="molecule type" value="Genomic_DNA"/>
</dbReference>
<dbReference type="InterPro" id="IPR058922">
    <property type="entry name" value="WHD_DRP"/>
</dbReference>
<dbReference type="InterPro" id="IPR036388">
    <property type="entry name" value="WH-like_DNA-bd_sf"/>
</dbReference>
<dbReference type="InterPro" id="IPR027417">
    <property type="entry name" value="P-loop_NTPase"/>
</dbReference>
<dbReference type="SUPFAM" id="SSF52540">
    <property type="entry name" value="P-loop containing nucleoside triphosphate hydrolases"/>
    <property type="match status" value="1"/>
</dbReference>
<dbReference type="Gene3D" id="1.10.8.430">
    <property type="entry name" value="Helical domain of apoptotic protease-activating factors"/>
    <property type="match status" value="1"/>
</dbReference>
<dbReference type="InterPro" id="IPR041118">
    <property type="entry name" value="Rx_N"/>
</dbReference>
<reference evidence="9" key="1">
    <citation type="journal article" date="2020" name="Plant J.">
        <title>Transposons played a major role in the diversification between the closely related almond and peach genomes: results from the almond genome sequence.</title>
        <authorList>
            <person name="Alioto T."/>
            <person name="Alexiou K.G."/>
            <person name="Bardil A."/>
            <person name="Barteri F."/>
            <person name="Castanera R."/>
            <person name="Cruz F."/>
            <person name="Dhingra A."/>
            <person name="Duval H."/>
            <person name="Fernandez I Marti A."/>
            <person name="Frias L."/>
            <person name="Galan B."/>
            <person name="Garcia J.L."/>
            <person name="Howad W."/>
            <person name="Gomez-Garrido J."/>
            <person name="Gut M."/>
            <person name="Julca I."/>
            <person name="Morata J."/>
            <person name="Puigdomenech P."/>
            <person name="Ribeca P."/>
            <person name="Rubio Cabetas M.J."/>
            <person name="Vlasova A."/>
            <person name="Wirthensohn M."/>
            <person name="Garcia-Mas J."/>
            <person name="Gabaldon T."/>
            <person name="Casacuberta J.M."/>
            <person name="Arus P."/>
        </authorList>
    </citation>
    <scope>NUCLEOTIDE SEQUENCE [LARGE SCALE GENOMIC DNA]</scope>
    <source>
        <strain evidence="9">cv. Texas</strain>
    </source>
</reference>
<evidence type="ECO:0000256" key="2">
    <source>
        <dbReference type="ARBA" id="ARBA00022741"/>
    </source>
</evidence>
<organism evidence="8 9">
    <name type="scientific">Prunus dulcis</name>
    <name type="common">Almond</name>
    <name type="synonym">Amygdalus dulcis</name>
    <dbReference type="NCBI Taxonomy" id="3755"/>
    <lineage>
        <taxon>Eukaryota</taxon>
        <taxon>Viridiplantae</taxon>
        <taxon>Streptophyta</taxon>
        <taxon>Embryophyta</taxon>
        <taxon>Tracheophyta</taxon>
        <taxon>Spermatophyta</taxon>
        <taxon>Magnoliopsida</taxon>
        <taxon>eudicotyledons</taxon>
        <taxon>Gunneridae</taxon>
        <taxon>Pentapetalae</taxon>
        <taxon>rosids</taxon>
        <taxon>fabids</taxon>
        <taxon>Rosales</taxon>
        <taxon>Rosaceae</taxon>
        <taxon>Amygdaloideae</taxon>
        <taxon>Amygdaleae</taxon>
        <taxon>Prunus</taxon>
    </lineage>
</organism>
<gene>
    <name evidence="8" type="ORF">ALMOND_2B024543</name>
</gene>
<proteinExistence type="predicted"/>
<evidence type="ECO:0000313" key="9">
    <source>
        <dbReference type="Proteomes" id="UP000327085"/>
    </source>
</evidence>
<dbReference type="InterPro" id="IPR032675">
    <property type="entry name" value="LRR_dom_sf"/>
</dbReference>
<dbReference type="FunFam" id="1.10.8.430:FF:000003">
    <property type="entry name" value="Probable disease resistance protein At5g66910"/>
    <property type="match status" value="1"/>
</dbReference>
<dbReference type="GO" id="GO:0043531">
    <property type="term" value="F:ADP binding"/>
    <property type="evidence" value="ECO:0007669"/>
    <property type="project" value="InterPro"/>
</dbReference>
<dbReference type="Gene3D" id="3.80.10.10">
    <property type="entry name" value="Ribonuclease Inhibitor"/>
    <property type="match status" value="1"/>
</dbReference>
<feature type="domain" description="Disease resistance R13L4/SHOC-2-like LRR" evidence="7">
    <location>
        <begin position="488"/>
        <end position="788"/>
    </location>
</feature>
<dbReference type="OMA" id="TEPACKM"/>
<evidence type="ECO:0000256" key="1">
    <source>
        <dbReference type="ARBA" id="ARBA00022737"/>
    </source>
</evidence>
<dbReference type="GO" id="GO:0098542">
    <property type="term" value="P:defense response to other organism"/>
    <property type="evidence" value="ECO:0007669"/>
    <property type="project" value="TreeGrafter"/>
</dbReference>
<keyword evidence="2" id="KW-0547">Nucleotide-binding</keyword>
<dbReference type="Proteomes" id="UP000327085">
    <property type="component" value="Chromosome 6"/>
</dbReference>
<dbReference type="PANTHER" id="PTHR23155">
    <property type="entry name" value="DISEASE RESISTANCE PROTEIN RP"/>
    <property type="match status" value="1"/>
</dbReference>
<dbReference type="Gramene" id="VVA21034">
    <property type="protein sequence ID" value="VVA21034"/>
    <property type="gene ID" value="Prudul26B024543"/>
</dbReference>
<dbReference type="FunFam" id="3.40.50.300:FF:001091">
    <property type="entry name" value="Probable disease resistance protein At1g61300"/>
    <property type="match status" value="1"/>
</dbReference>
<dbReference type="InterPro" id="IPR002182">
    <property type="entry name" value="NB-ARC"/>
</dbReference>
<dbReference type="InterPro" id="IPR042197">
    <property type="entry name" value="Apaf_helical"/>
</dbReference>
<dbReference type="CDD" id="cd14798">
    <property type="entry name" value="RX-CC_like"/>
    <property type="match status" value="1"/>
</dbReference>
<dbReference type="AlphaFoldDB" id="A0A5E4EZ48"/>
<accession>A0A5E4EZ48</accession>
<dbReference type="InterPro" id="IPR055414">
    <property type="entry name" value="LRR_R13L4/SHOC2-like"/>
</dbReference>
<evidence type="ECO:0000259" key="7">
    <source>
        <dbReference type="Pfam" id="PF23598"/>
    </source>
</evidence>
<feature type="domain" description="Disease resistance N-terminal" evidence="5">
    <location>
        <begin position="9"/>
        <end position="90"/>
    </location>
</feature>
<evidence type="ECO:0000259" key="5">
    <source>
        <dbReference type="Pfam" id="PF18052"/>
    </source>
</evidence>
<dbReference type="InterPro" id="IPR038005">
    <property type="entry name" value="RX-like_CC"/>
</dbReference>
<keyword evidence="3" id="KW-0611">Plant defense</keyword>
<dbReference type="PANTHER" id="PTHR23155:SF1205">
    <property type="entry name" value="DISEASE RESISTANCE PROTEIN RPM1"/>
    <property type="match status" value="1"/>
</dbReference>
<name>A0A5E4EZ48_PRUDU</name>
<feature type="domain" description="NB-ARC" evidence="4">
    <location>
        <begin position="111"/>
        <end position="285"/>
    </location>
</feature>
<feature type="domain" description="Disease resistance protein winged helix" evidence="6">
    <location>
        <begin position="374"/>
        <end position="442"/>
    </location>
</feature>
<evidence type="ECO:0000313" key="8">
    <source>
        <dbReference type="EMBL" id="VVA21034.1"/>
    </source>
</evidence>
<dbReference type="SUPFAM" id="SSF52058">
    <property type="entry name" value="L domain-like"/>
    <property type="match status" value="1"/>
</dbReference>
<protein>
    <submittedName>
        <fullName evidence="8">PREDICTED: disease resistance</fullName>
    </submittedName>
</protein>
<dbReference type="Pfam" id="PF23559">
    <property type="entry name" value="WHD_DRP"/>
    <property type="match status" value="1"/>
</dbReference>
<dbReference type="Pfam" id="PF00931">
    <property type="entry name" value="NB-ARC"/>
    <property type="match status" value="1"/>
</dbReference>
<dbReference type="InterPro" id="IPR044974">
    <property type="entry name" value="Disease_R_plants"/>
</dbReference>
<evidence type="ECO:0000259" key="6">
    <source>
        <dbReference type="Pfam" id="PF23559"/>
    </source>
</evidence>
<sequence length="801" mass="92097">MATATTDLLICKVVAILENEAASIAGVGDQVDEIKQELVFMKSFLEDVDGKKAHTQVEKAWVASGRDLADDVGDITDEFMYHVYEQESGGRFNKAEASLFHKEDELVGIEGKKQMLMGWLMDEGKHQIVVSVVGMGGSEKTTLVARTFTDDIVKSHFECYAWITVSQSYVIEDLFRRLIKEFYQARKEEVKADLNSMSYRELLEILVKYLEAKRYLVVLDDVWDIKLWEEIRLSFPDKQLGSRVMLTTRREDIASSVFGVESHVHRIQPLETNDAWELFCMKAFSSYHNKSCSPELQPLAREIVEKCEGLPLAIVALSGLMSSKKTFSEWSQVCNSLNWHLANNSLREPMKSILLLSFNDFPYRLKQCFLYCCLFPEDYLIVNNKLIRLWIAEGFVEHVKGFTTEQVAESYLMELIFRSMIQERHYDTEPACKMHDLMRELALSIAAKEKFCAAYDGSEIITEEIGAIRLSIQTTNGEIEQRTGMSRLRSFLIFPTDIFSFSFSKTSPFEFKFLRVLDMEDVPVDILPDYVMYLFSLRYLSLRRTRIKELPESIGQLRNLQSLDIRETNIQALPRGISKLLNLRHLLMNRYTRDYKIFRNLIGMKAPSNINMLKLQALSFIESEGNILRLIGKMTQLTTLGITNVKAKDEKDLCASLQEMKVLCLLDLRAANEEEFLQVDALSSPPPLLDRLFLSGKLEKVPHWFCSLKSLTFLGLRWSKLEEDLLPHIEALPSLRWLCLNNSYVGTEMCFRRGFVKLRYLELFGFSLLNKVTIEKGAMPNLEFLSIKRCSSLVALPQGFE</sequence>
<dbReference type="Pfam" id="PF18052">
    <property type="entry name" value="Rx_N"/>
    <property type="match status" value="1"/>
</dbReference>
<dbReference type="Gene3D" id="3.40.50.300">
    <property type="entry name" value="P-loop containing nucleotide triphosphate hydrolases"/>
    <property type="match status" value="1"/>
</dbReference>
<dbReference type="Pfam" id="PF23598">
    <property type="entry name" value="LRR_14"/>
    <property type="match status" value="1"/>
</dbReference>
<dbReference type="InParanoid" id="A0A5E4EZ48"/>
<evidence type="ECO:0000256" key="3">
    <source>
        <dbReference type="ARBA" id="ARBA00022821"/>
    </source>
</evidence>
<keyword evidence="1" id="KW-0677">Repeat</keyword>